<dbReference type="GO" id="GO:0003677">
    <property type="term" value="F:DNA binding"/>
    <property type="evidence" value="ECO:0007669"/>
    <property type="project" value="UniProtKB-KW"/>
</dbReference>
<keyword evidence="2" id="KW-0805">Transcription regulation</keyword>
<comment type="caution">
    <text evidence="6">The sequence shown here is derived from an EMBL/GenBank/DDBJ whole genome shotgun (WGS) entry which is preliminary data.</text>
</comment>
<gene>
    <name evidence="6" type="ORF">SAMN06265339_1067</name>
</gene>
<feature type="domain" description="HTH lysR-type" evidence="5">
    <location>
        <begin position="1"/>
        <end position="58"/>
    </location>
</feature>
<dbReference type="SUPFAM" id="SSF46785">
    <property type="entry name" value="Winged helix' DNA-binding domain"/>
    <property type="match status" value="1"/>
</dbReference>
<evidence type="ECO:0000313" key="7">
    <source>
        <dbReference type="Proteomes" id="UP001157911"/>
    </source>
</evidence>
<dbReference type="InterPro" id="IPR005119">
    <property type="entry name" value="LysR_subst-bd"/>
</dbReference>
<dbReference type="Proteomes" id="UP001157911">
    <property type="component" value="Unassembled WGS sequence"/>
</dbReference>
<proteinExistence type="inferred from homology"/>
<evidence type="ECO:0000259" key="5">
    <source>
        <dbReference type="PROSITE" id="PS50931"/>
    </source>
</evidence>
<keyword evidence="3 6" id="KW-0238">DNA-binding</keyword>
<dbReference type="EMBL" id="FXUB01000002">
    <property type="protein sequence ID" value="SMP12693.1"/>
    <property type="molecule type" value="Genomic_DNA"/>
</dbReference>
<keyword evidence="7" id="KW-1185">Reference proteome</keyword>
<dbReference type="PRINTS" id="PR00039">
    <property type="entry name" value="HTHLYSR"/>
</dbReference>
<dbReference type="Pfam" id="PF03466">
    <property type="entry name" value="LysR_substrate"/>
    <property type="match status" value="1"/>
</dbReference>
<keyword evidence="4" id="KW-0804">Transcription</keyword>
<protein>
    <submittedName>
        <fullName evidence="6">DNA-binding transcriptional regulator, LysR family</fullName>
    </submittedName>
</protein>
<dbReference type="PANTHER" id="PTHR30126">
    <property type="entry name" value="HTH-TYPE TRANSCRIPTIONAL REGULATOR"/>
    <property type="match status" value="1"/>
</dbReference>
<dbReference type="InterPro" id="IPR036388">
    <property type="entry name" value="WH-like_DNA-bd_sf"/>
</dbReference>
<dbReference type="SUPFAM" id="SSF53850">
    <property type="entry name" value="Periplasmic binding protein-like II"/>
    <property type="match status" value="1"/>
</dbReference>
<dbReference type="InterPro" id="IPR036390">
    <property type="entry name" value="WH_DNA-bd_sf"/>
</dbReference>
<dbReference type="PROSITE" id="PS50931">
    <property type="entry name" value="HTH_LYSR"/>
    <property type="match status" value="1"/>
</dbReference>
<organism evidence="6 7">
    <name type="scientific">Desulfurobacterium pacificum</name>
    <dbReference type="NCBI Taxonomy" id="240166"/>
    <lineage>
        <taxon>Bacteria</taxon>
        <taxon>Pseudomonadati</taxon>
        <taxon>Aquificota</taxon>
        <taxon>Aquificia</taxon>
        <taxon>Desulfurobacteriales</taxon>
        <taxon>Desulfurobacteriaceae</taxon>
        <taxon>Desulfurobacterium</taxon>
    </lineage>
</organism>
<dbReference type="InterPro" id="IPR047788">
    <property type="entry name" value="LysR-like_Sec_metab"/>
</dbReference>
<dbReference type="Gene3D" id="3.40.190.290">
    <property type="match status" value="1"/>
</dbReference>
<evidence type="ECO:0000256" key="4">
    <source>
        <dbReference type="ARBA" id="ARBA00023163"/>
    </source>
</evidence>
<evidence type="ECO:0000313" key="6">
    <source>
        <dbReference type="EMBL" id="SMP12693.1"/>
    </source>
</evidence>
<dbReference type="InterPro" id="IPR000847">
    <property type="entry name" value="LysR_HTH_N"/>
</dbReference>
<evidence type="ECO:0000256" key="2">
    <source>
        <dbReference type="ARBA" id="ARBA00023015"/>
    </source>
</evidence>
<dbReference type="RefSeq" id="WP_283400540.1">
    <property type="nucleotide sequence ID" value="NZ_FXUB01000002.1"/>
</dbReference>
<name>A0ABY1NL90_9BACT</name>
<evidence type="ECO:0000256" key="1">
    <source>
        <dbReference type="ARBA" id="ARBA00009437"/>
    </source>
</evidence>
<comment type="similarity">
    <text evidence="1">Belongs to the LysR transcriptional regulatory family.</text>
</comment>
<dbReference type="NCBIfam" id="NF040786">
    <property type="entry name" value="LysR_Sec_metab"/>
    <property type="match status" value="1"/>
</dbReference>
<dbReference type="PANTHER" id="PTHR30126:SF64">
    <property type="entry name" value="HTH-TYPE TRANSCRIPTIONAL REGULATOR CITR"/>
    <property type="match status" value="1"/>
</dbReference>
<dbReference type="Pfam" id="PF00126">
    <property type="entry name" value="HTH_1"/>
    <property type="match status" value="1"/>
</dbReference>
<evidence type="ECO:0000256" key="3">
    <source>
        <dbReference type="ARBA" id="ARBA00023125"/>
    </source>
</evidence>
<accession>A0ABY1NL90</accession>
<dbReference type="Gene3D" id="1.10.10.10">
    <property type="entry name" value="Winged helix-like DNA-binding domain superfamily/Winged helix DNA-binding domain"/>
    <property type="match status" value="1"/>
</dbReference>
<sequence length="295" mass="33087">MEIRQLEVFCQVYEQKSFSKAAERLGISQPTVSSHIQHLEDFLGKKLFDRTGKKVIPTPEAKVLYRYALDILKKRSEALSEILSIEKSSSGILKIGASNIPGDYLIPSALKKIKAYLPEVILHVEISDSSKVLKLLKENFPEIDLGIVGTKTSVSSLEWKEVGRDEIVLIAPPFFKNSSIPLSDLMELPLFFRETDSGTRKTVEERLKRKGIDSSTLKVAGILGSNTAIKEAVKTGEGFGLVSRLSVKKELQCGELKIVKIEGLRIIRKFYAVRRKDITPQPAARIFWEKVGRIF</sequence>
<reference evidence="6 7" key="1">
    <citation type="submission" date="2017-05" db="EMBL/GenBank/DDBJ databases">
        <authorList>
            <person name="Varghese N."/>
            <person name="Submissions S."/>
        </authorList>
    </citation>
    <scope>NUCLEOTIDE SEQUENCE [LARGE SCALE GENOMIC DNA]</scope>
    <source>
        <strain evidence="6 7">DSM 15522</strain>
    </source>
</reference>